<dbReference type="Proteomes" id="UP000276770">
    <property type="component" value="Unassembled WGS sequence"/>
</dbReference>
<evidence type="ECO:0000259" key="4">
    <source>
        <dbReference type="Pfam" id="PF01757"/>
    </source>
</evidence>
<keyword evidence="5" id="KW-0808">Transferase</keyword>
<evidence type="ECO:0000256" key="2">
    <source>
        <dbReference type="ARBA" id="ARBA00007400"/>
    </source>
</evidence>
<feature type="transmembrane region" description="Helical" evidence="3">
    <location>
        <begin position="133"/>
        <end position="150"/>
    </location>
</feature>
<feature type="transmembrane region" description="Helical" evidence="3">
    <location>
        <begin position="262"/>
        <end position="278"/>
    </location>
</feature>
<protein>
    <submittedName>
        <fullName evidence="5">Acyltransferase family protein</fullName>
    </submittedName>
</protein>
<feature type="transmembrane region" description="Helical" evidence="3">
    <location>
        <begin position="107"/>
        <end position="126"/>
    </location>
</feature>
<dbReference type="InterPro" id="IPR052734">
    <property type="entry name" value="Nod_factor_acetyltransferase"/>
</dbReference>
<feature type="domain" description="Acyltransferase 3" evidence="4">
    <location>
        <begin position="6"/>
        <end position="307"/>
    </location>
</feature>
<evidence type="ECO:0000256" key="3">
    <source>
        <dbReference type="SAM" id="Phobius"/>
    </source>
</evidence>
<dbReference type="RefSeq" id="WP_121679062.1">
    <property type="nucleotide sequence ID" value="NZ_RCVZ01000002.1"/>
</dbReference>
<dbReference type="PANTHER" id="PTHR37312">
    <property type="entry name" value="MEMBRANE-BOUND ACYLTRANSFERASE YKRP-RELATED"/>
    <property type="match status" value="1"/>
</dbReference>
<keyword evidence="6" id="KW-1185">Reference proteome</keyword>
<sequence>MEKRDHYFDNAKFILIFFVVFGHLLQPYVSQNAFIEVVYKFIYTFHMPAFILVSGFFAKGFYKKGYVGKLAKKLILPYLIFQLIYTIFYYYLYDKSTFAVDPLNPQWALWFLLSLFCWNMLLLLFAKMRPIPALAIAFAIGLLVGYVDWISNYLSLSRTFVFFPLFLLGYVLDRDTFRSFTTPKARVITTIVLLATFIGIFLFPDWNEKWLLGSKPYDEMGAKIAYSPFVRSGIYILNIVMVFCFFSFVPTKNYFFTKWGRNTLYVYLLHGFFIKIFRASDVPNHYTYDLSTYITLAIVSLTLSVLLSSKAITSFTQPLIEIRSSKWKKFKERVKLRLNQVKRILGNQQP</sequence>
<keyword evidence="3" id="KW-0812">Transmembrane</keyword>
<keyword evidence="5" id="KW-0012">Acyltransferase</keyword>
<keyword evidence="3" id="KW-0472">Membrane</keyword>
<accession>A0A3L7K8Y4</accession>
<evidence type="ECO:0000313" key="6">
    <source>
        <dbReference type="Proteomes" id="UP000276770"/>
    </source>
</evidence>
<feature type="transmembrane region" description="Helical" evidence="3">
    <location>
        <begin position="12"/>
        <end position="29"/>
    </location>
</feature>
<evidence type="ECO:0000313" key="5">
    <source>
        <dbReference type="EMBL" id="RLQ97112.1"/>
    </source>
</evidence>
<dbReference type="OrthoDB" id="6623990at2"/>
<name>A0A3L7K8Y4_9BACI</name>
<feature type="transmembrane region" description="Helical" evidence="3">
    <location>
        <begin position="224"/>
        <end position="250"/>
    </location>
</feature>
<keyword evidence="3" id="KW-1133">Transmembrane helix</keyword>
<reference evidence="5 6" key="1">
    <citation type="submission" date="2018-10" db="EMBL/GenBank/DDBJ databases">
        <title>Falsibacillus sp. genome draft.</title>
        <authorList>
            <person name="Shi S."/>
        </authorList>
    </citation>
    <scope>NUCLEOTIDE SEQUENCE [LARGE SCALE GENOMIC DNA]</scope>
    <source>
        <strain evidence="5 6">GY 10110</strain>
    </source>
</reference>
<dbReference type="Pfam" id="PF01757">
    <property type="entry name" value="Acyl_transf_3"/>
    <property type="match status" value="1"/>
</dbReference>
<dbReference type="AlphaFoldDB" id="A0A3L7K8Y4"/>
<feature type="transmembrane region" description="Helical" evidence="3">
    <location>
        <begin position="290"/>
        <end position="307"/>
    </location>
</feature>
<comment type="similarity">
    <text evidence="2">Belongs to the acyltransferase 3 family.</text>
</comment>
<dbReference type="GO" id="GO:0016747">
    <property type="term" value="F:acyltransferase activity, transferring groups other than amino-acyl groups"/>
    <property type="evidence" value="ECO:0007669"/>
    <property type="project" value="InterPro"/>
</dbReference>
<comment type="caution">
    <text evidence="5">The sequence shown here is derived from an EMBL/GenBank/DDBJ whole genome shotgun (WGS) entry which is preliminary data.</text>
</comment>
<feature type="transmembrane region" description="Helical" evidence="3">
    <location>
        <begin position="156"/>
        <end position="173"/>
    </location>
</feature>
<comment type="subcellular location">
    <subcellularLocation>
        <location evidence="1">Membrane</location>
    </subcellularLocation>
</comment>
<proteinExistence type="inferred from homology"/>
<feature type="transmembrane region" description="Helical" evidence="3">
    <location>
        <begin position="185"/>
        <end position="204"/>
    </location>
</feature>
<dbReference type="EMBL" id="RCVZ01000002">
    <property type="protein sequence ID" value="RLQ97112.1"/>
    <property type="molecule type" value="Genomic_DNA"/>
</dbReference>
<feature type="transmembrane region" description="Helical" evidence="3">
    <location>
        <begin position="74"/>
        <end position="92"/>
    </location>
</feature>
<dbReference type="PANTHER" id="PTHR37312:SF1">
    <property type="entry name" value="MEMBRANE-BOUND ACYLTRANSFERASE YKRP-RELATED"/>
    <property type="match status" value="1"/>
</dbReference>
<organism evidence="5 6">
    <name type="scientific">Falsibacillus albus</name>
    <dbReference type="NCBI Taxonomy" id="2478915"/>
    <lineage>
        <taxon>Bacteria</taxon>
        <taxon>Bacillati</taxon>
        <taxon>Bacillota</taxon>
        <taxon>Bacilli</taxon>
        <taxon>Bacillales</taxon>
        <taxon>Bacillaceae</taxon>
        <taxon>Falsibacillus</taxon>
    </lineage>
</organism>
<gene>
    <name evidence="5" type="ORF">D9X91_02865</name>
</gene>
<dbReference type="InterPro" id="IPR002656">
    <property type="entry name" value="Acyl_transf_3_dom"/>
</dbReference>
<feature type="transmembrane region" description="Helical" evidence="3">
    <location>
        <begin position="41"/>
        <end position="62"/>
    </location>
</feature>
<evidence type="ECO:0000256" key="1">
    <source>
        <dbReference type="ARBA" id="ARBA00004370"/>
    </source>
</evidence>